<organism evidence="10 11">
    <name type="scientific">Candidatus Roizmanbacteria bacterium CG03_land_8_20_14_0_80_35_26</name>
    <dbReference type="NCBI Taxonomy" id="1974845"/>
    <lineage>
        <taxon>Bacteria</taxon>
        <taxon>Candidatus Roizmaniibacteriota</taxon>
    </lineage>
</organism>
<dbReference type="Pfam" id="PF13231">
    <property type="entry name" value="PMT_2"/>
    <property type="match status" value="1"/>
</dbReference>
<feature type="transmembrane region" description="Helical" evidence="8">
    <location>
        <begin position="82"/>
        <end position="102"/>
    </location>
</feature>
<feature type="transmembrane region" description="Helical" evidence="8">
    <location>
        <begin position="365"/>
        <end position="384"/>
    </location>
</feature>
<keyword evidence="6 8" id="KW-1133">Transmembrane helix</keyword>
<dbReference type="EMBL" id="PEUY01000015">
    <property type="protein sequence ID" value="PIV11318.1"/>
    <property type="molecule type" value="Genomic_DNA"/>
</dbReference>
<feature type="transmembrane region" description="Helical" evidence="8">
    <location>
        <begin position="201"/>
        <end position="219"/>
    </location>
</feature>
<keyword evidence="5 8" id="KW-0812">Transmembrane</keyword>
<reference evidence="11" key="1">
    <citation type="submission" date="2017-09" db="EMBL/GenBank/DDBJ databases">
        <title>Depth-based differentiation of microbial function through sediment-hosted aquifers and enrichment of novel symbionts in the deep terrestrial subsurface.</title>
        <authorList>
            <person name="Probst A.J."/>
            <person name="Ladd B."/>
            <person name="Jarett J.K."/>
            <person name="Geller-Mcgrath D.E."/>
            <person name="Sieber C.M.K."/>
            <person name="Emerson J.B."/>
            <person name="Anantharaman K."/>
            <person name="Thomas B.C."/>
            <person name="Malmstrom R."/>
            <person name="Stieglmeier M."/>
            <person name="Klingl A."/>
            <person name="Woyke T."/>
            <person name="Ryan C.M."/>
            <person name="Banfield J.F."/>
        </authorList>
    </citation>
    <scope>NUCLEOTIDE SEQUENCE [LARGE SCALE GENOMIC DNA]</scope>
</reference>
<proteinExistence type="predicted"/>
<keyword evidence="4" id="KW-0808">Transferase</keyword>
<dbReference type="PANTHER" id="PTHR33908">
    <property type="entry name" value="MANNOSYLTRANSFERASE YKCB-RELATED"/>
    <property type="match status" value="1"/>
</dbReference>
<evidence type="ECO:0000256" key="3">
    <source>
        <dbReference type="ARBA" id="ARBA00022676"/>
    </source>
</evidence>
<keyword evidence="3" id="KW-0328">Glycosyltransferase</keyword>
<evidence type="ECO:0000256" key="8">
    <source>
        <dbReference type="SAM" id="Phobius"/>
    </source>
</evidence>
<dbReference type="AlphaFoldDB" id="A0A2M7BXM7"/>
<dbReference type="PANTHER" id="PTHR33908:SF11">
    <property type="entry name" value="MEMBRANE PROTEIN"/>
    <property type="match status" value="1"/>
</dbReference>
<feature type="transmembrane region" description="Helical" evidence="8">
    <location>
        <begin position="158"/>
        <end position="189"/>
    </location>
</feature>
<dbReference type="Proteomes" id="UP000230673">
    <property type="component" value="Unassembled WGS sequence"/>
</dbReference>
<dbReference type="InterPro" id="IPR038731">
    <property type="entry name" value="RgtA/B/C-like"/>
</dbReference>
<sequence>MKLKNNLVGIVLLLIISSLLIFYQFSQIPKYLAFDEVEFTKLALSLDGKPYTSYSLLATGHSTLYFYILLASLKIFGVNIFALRFPAAIFGILSVIMFYLIIKIVFQQFFPFLFTLIFLSSRWFLNFSRFAFEPTFLLFLELTSIYFLLRSIDTSKYWYLIFSGIFAGLVFNSYTPGRIFFLLPLFFLTLKTLQTLKLYKLTYFIIPFLITITPLTSYLSTHKETRINQQFFLRNSEMIINEKANGLWHNISSTALMFFTKGDMNGRHNYPGKPALNPVLGILFVAGLIVSIKNIKNFYNQFFLSYFFLSLFPALMTYHWENPNMLRTFTVIPSVVYFVGQGIIVIARSETTKQSLKLLRLPRSLWSLAMTVVIVFLILLSSLYELRTYFKYQAKVFQDSFEIHYPLEKAIKLKNPYEKNQ</sequence>
<dbReference type="InterPro" id="IPR050297">
    <property type="entry name" value="LipidA_mod_glycosyltrf_83"/>
</dbReference>
<feature type="transmembrane region" description="Helical" evidence="8">
    <location>
        <begin position="302"/>
        <end position="320"/>
    </location>
</feature>
<feature type="transmembrane region" description="Helical" evidence="8">
    <location>
        <begin position="7"/>
        <end position="25"/>
    </location>
</feature>
<evidence type="ECO:0000259" key="9">
    <source>
        <dbReference type="Pfam" id="PF13231"/>
    </source>
</evidence>
<evidence type="ECO:0000256" key="4">
    <source>
        <dbReference type="ARBA" id="ARBA00022679"/>
    </source>
</evidence>
<evidence type="ECO:0000256" key="7">
    <source>
        <dbReference type="ARBA" id="ARBA00023136"/>
    </source>
</evidence>
<evidence type="ECO:0000313" key="11">
    <source>
        <dbReference type="Proteomes" id="UP000230673"/>
    </source>
</evidence>
<dbReference type="GO" id="GO:0016763">
    <property type="term" value="F:pentosyltransferase activity"/>
    <property type="evidence" value="ECO:0007669"/>
    <property type="project" value="TreeGrafter"/>
</dbReference>
<evidence type="ECO:0000313" key="10">
    <source>
        <dbReference type="EMBL" id="PIV11318.1"/>
    </source>
</evidence>
<feature type="transmembrane region" description="Helical" evidence="8">
    <location>
        <begin position="275"/>
        <end position="295"/>
    </location>
</feature>
<keyword evidence="2" id="KW-1003">Cell membrane</keyword>
<protein>
    <recommendedName>
        <fullName evidence="9">Glycosyltransferase RgtA/B/C/D-like domain-containing protein</fullName>
    </recommendedName>
</protein>
<feature type="transmembrane region" description="Helical" evidence="8">
    <location>
        <begin position="132"/>
        <end position="152"/>
    </location>
</feature>
<dbReference type="GO" id="GO:0005886">
    <property type="term" value="C:plasma membrane"/>
    <property type="evidence" value="ECO:0007669"/>
    <property type="project" value="UniProtKB-SubCell"/>
</dbReference>
<accession>A0A2M7BXM7</accession>
<comment type="caution">
    <text evidence="10">The sequence shown here is derived from an EMBL/GenBank/DDBJ whole genome shotgun (WGS) entry which is preliminary data.</text>
</comment>
<evidence type="ECO:0000256" key="6">
    <source>
        <dbReference type="ARBA" id="ARBA00022989"/>
    </source>
</evidence>
<gene>
    <name evidence="10" type="ORF">COS50_00880</name>
</gene>
<evidence type="ECO:0000256" key="1">
    <source>
        <dbReference type="ARBA" id="ARBA00004651"/>
    </source>
</evidence>
<comment type="subcellular location">
    <subcellularLocation>
        <location evidence="1">Cell membrane</location>
        <topology evidence="1">Multi-pass membrane protein</topology>
    </subcellularLocation>
</comment>
<feature type="transmembrane region" description="Helical" evidence="8">
    <location>
        <begin position="326"/>
        <end position="345"/>
    </location>
</feature>
<evidence type="ECO:0000256" key="5">
    <source>
        <dbReference type="ARBA" id="ARBA00022692"/>
    </source>
</evidence>
<evidence type="ECO:0000256" key="2">
    <source>
        <dbReference type="ARBA" id="ARBA00022475"/>
    </source>
</evidence>
<dbReference type="GO" id="GO:0009103">
    <property type="term" value="P:lipopolysaccharide biosynthetic process"/>
    <property type="evidence" value="ECO:0007669"/>
    <property type="project" value="UniProtKB-ARBA"/>
</dbReference>
<name>A0A2M7BXM7_9BACT</name>
<feature type="domain" description="Glycosyltransferase RgtA/B/C/D-like" evidence="9">
    <location>
        <begin position="61"/>
        <end position="214"/>
    </location>
</feature>
<keyword evidence="7 8" id="KW-0472">Membrane</keyword>